<keyword evidence="1" id="KW-0812">Transmembrane</keyword>
<reference evidence="2 3" key="1">
    <citation type="submission" date="2019-07" db="EMBL/GenBank/DDBJ databases">
        <title>Whole genome shotgun sequence of Microvirga aerophila NBRC 106136.</title>
        <authorList>
            <person name="Hosoyama A."/>
            <person name="Uohara A."/>
            <person name="Ohji S."/>
            <person name="Ichikawa N."/>
        </authorList>
    </citation>
    <scope>NUCLEOTIDE SEQUENCE [LARGE SCALE GENOMIC DNA]</scope>
    <source>
        <strain evidence="2 3">NBRC 106136</strain>
    </source>
</reference>
<feature type="transmembrane region" description="Helical" evidence="1">
    <location>
        <begin position="27"/>
        <end position="49"/>
    </location>
</feature>
<dbReference type="AlphaFoldDB" id="A0A512C3E2"/>
<keyword evidence="3" id="KW-1185">Reference proteome</keyword>
<gene>
    <name evidence="2" type="ORF">MAE02_64280</name>
</gene>
<dbReference type="RefSeq" id="WP_147023157.1">
    <property type="nucleotide sequence ID" value="NZ_BJYU01000234.1"/>
</dbReference>
<proteinExistence type="predicted"/>
<name>A0A512C3E2_9HYPH</name>
<organism evidence="2 3">
    <name type="scientific">Microvirga aerophila</name>
    <dbReference type="NCBI Taxonomy" id="670291"/>
    <lineage>
        <taxon>Bacteria</taxon>
        <taxon>Pseudomonadati</taxon>
        <taxon>Pseudomonadota</taxon>
        <taxon>Alphaproteobacteria</taxon>
        <taxon>Hyphomicrobiales</taxon>
        <taxon>Methylobacteriaceae</taxon>
        <taxon>Microvirga</taxon>
    </lineage>
</organism>
<accession>A0A512C3E2</accession>
<evidence type="ECO:0000313" key="3">
    <source>
        <dbReference type="Proteomes" id="UP000321085"/>
    </source>
</evidence>
<protein>
    <submittedName>
        <fullName evidence="2">Uncharacterized protein</fullName>
    </submittedName>
</protein>
<comment type="caution">
    <text evidence="2">The sequence shown here is derived from an EMBL/GenBank/DDBJ whole genome shotgun (WGS) entry which is preliminary data.</text>
</comment>
<evidence type="ECO:0000313" key="2">
    <source>
        <dbReference type="EMBL" id="GEO18732.1"/>
    </source>
</evidence>
<keyword evidence="1" id="KW-1133">Transmembrane helix</keyword>
<dbReference type="EMBL" id="BJYU01000234">
    <property type="protein sequence ID" value="GEO18732.1"/>
    <property type="molecule type" value="Genomic_DNA"/>
</dbReference>
<keyword evidence="1" id="KW-0472">Membrane</keyword>
<sequence>MIVLLAAALIGGLVTFAALPPFGVLIALLGAPFGGSFSTLIAGLLLAFVRTRAERKQVHSAQASLEKPRAAA</sequence>
<evidence type="ECO:0000256" key="1">
    <source>
        <dbReference type="SAM" id="Phobius"/>
    </source>
</evidence>
<dbReference type="Proteomes" id="UP000321085">
    <property type="component" value="Unassembled WGS sequence"/>
</dbReference>